<dbReference type="Gene3D" id="3.40.630.30">
    <property type="match status" value="1"/>
</dbReference>
<evidence type="ECO:0000256" key="5">
    <source>
        <dbReference type="ARBA" id="ARBA00023315"/>
    </source>
</evidence>
<dbReference type="InterPro" id="IPR045746">
    <property type="entry name" value="ACT14924-like_Acyltransf_dom"/>
</dbReference>
<accession>K6YDX5</accession>
<evidence type="ECO:0000313" key="13">
    <source>
        <dbReference type="Proteomes" id="UP000006322"/>
    </source>
</evidence>
<dbReference type="GO" id="GO:0006629">
    <property type="term" value="P:lipid metabolic process"/>
    <property type="evidence" value="ECO:0007669"/>
    <property type="project" value="UniProtKB-KW"/>
</dbReference>
<keyword evidence="4" id="KW-0443">Lipid metabolism</keyword>
<dbReference type="GO" id="GO:0043810">
    <property type="term" value="F:ornithine-acyl [acyl carrier protein] N-acyltransferase activity"/>
    <property type="evidence" value="ECO:0007669"/>
    <property type="project" value="UniProtKB-EC"/>
</dbReference>
<dbReference type="CDD" id="cd07986">
    <property type="entry name" value="LPLAT_ACT14924-like"/>
    <property type="match status" value="1"/>
</dbReference>
<evidence type="ECO:0000256" key="7">
    <source>
        <dbReference type="ARBA" id="ARBA00039058"/>
    </source>
</evidence>
<comment type="caution">
    <text evidence="12">The sequence shown here is derived from an EMBL/GenBank/DDBJ whole genome shotgun (WGS) entry which is preliminary data.</text>
</comment>
<dbReference type="PANTHER" id="PTHR37323:SF1">
    <property type="entry name" value="L-ORNITHINE N(ALPHA)-ACYLTRANSFERASE"/>
    <property type="match status" value="1"/>
</dbReference>
<organism evidence="12 13">
    <name type="scientific">Paraglaciecola polaris LMG 21857</name>
    <dbReference type="NCBI Taxonomy" id="1129793"/>
    <lineage>
        <taxon>Bacteria</taxon>
        <taxon>Pseudomonadati</taxon>
        <taxon>Pseudomonadota</taxon>
        <taxon>Gammaproteobacteria</taxon>
        <taxon>Alteromonadales</taxon>
        <taxon>Alteromonadaceae</taxon>
        <taxon>Paraglaciecola</taxon>
    </lineage>
</organism>
<dbReference type="STRING" id="1129793.GPLA_0023"/>
<dbReference type="SUPFAM" id="SSF55729">
    <property type="entry name" value="Acyl-CoA N-acyltransferases (Nat)"/>
    <property type="match status" value="1"/>
</dbReference>
<sequence length="585" mass="66276">MTAAISLLNLVPQEKQSAILVGVLALLDKMLAIHRLDQLYTEHKLTGMGKEKFAKTLLGALNINIEGGDELQQNIPHHGPLVIASNHPFGGIEGVILAYVIGQIRPDIKVLANQGLQIFQELKDYFIFTNPLSERDPRNGPSLRESLRHVKHGGALLIFPAGRVSYYQSQKKRISEHQWNRIVANLVTRTQAHYLAVFVSGQNSPLFYRLGRIYYRLRMLMLPRELLNKRDSNINISASSCIPAKAFRPNTSDIEQTALQRVQSYVQDPLWRHTWPSSSTLLLQPLIPKVPSAEIKTELANLAAEQKLLSYRNLDVYYAYYEQIPQTVREIARLRELVFREHDEGSGNPLDTDDFDKTYTHLFIVERDEGNIIGAYRMGQSDRLLKMGKQDPFYLSAMFQFSAQFVNRQAPCLEMGRSFLIPAYQNSFQGLLLLWRGIGRFVCQFPQYRTLYGTVSLSKLYDPRSVSLIQHALVEPTPNAKAHTPFDFPVSAEIADFAGQYPLANHLTSLLAGIESDGKDIPILLKHYQKLSAKFHCLGIDSHFNHTPGLLLSVELAQVPEKLGKLYLGEGWQTYKAYSRNDGMQ</sequence>
<comment type="pathway">
    <text evidence="1">Lipid metabolism.</text>
</comment>
<evidence type="ECO:0000313" key="12">
    <source>
        <dbReference type="EMBL" id="GAC30944.1"/>
    </source>
</evidence>
<keyword evidence="3" id="KW-0808">Transferase</keyword>
<comment type="similarity">
    <text evidence="6">Belongs to the acetyltransferase family. OlsB subfamily.</text>
</comment>
<name>K6YDX5_9ALTE</name>
<evidence type="ECO:0000256" key="9">
    <source>
        <dbReference type="ARBA" id="ARBA00045724"/>
    </source>
</evidence>
<dbReference type="Proteomes" id="UP000006322">
    <property type="component" value="Unassembled WGS sequence"/>
</dbReference>
<gene>
    <name evidence="12" type="ORF">GPLA_0023</name>
</gene>
<feature type="domain" description="Putative acyltransferase ACT14924-like acyltransferase" evidence="11">
    <location>
        <begin position="77"/>
        <end position="265"/>
    </location>
</feature>
<dbReference type="InterPro" id="IPR052351">
    <property type="entry name" value="Ornithine_N-alpha-AT"/>
</dbReference>
<dbReference type="EC" id="2.3.2.30" evidence="7"/>
<dbReference type="RefSeq" id="WP_007102754.1">
    <property type="nucleotide sequence ID" value="NZ_BAER01000001.1"/>
</dbReference>
<dbReference type="PANTHER" id="PTHR37323">
    <property type="entry name" value="GCN5-RELATED N-ACETYLTRANSFERASE"/>
    <property type="match status" value="1"/>
</dbReference>
<dbReference type="InterPro" id="IPR016181">
    <property type="entry name" value="Acyl_CoA_acyltransferase"/>
</dbReference>
<dbReference type="Pfam" id="PF19576">
    <property type="entry name" value="Acyltransf_2"/>
    <property type="match status" value="1"/>
</dbReference>
<dbReference type="AlphaFoldDB" id="K6YDX5"/>
<evidence type="ECO:0000256" key="6">
    <source>
        <dbReference type="ARBA" id="ARBA00038095"/>
    </source>
</evidence>
<evidence type="ECO:0000256" key="3">
    <source>
        <dbReference type="ARBA" id="ARBA00022679"/>
    </source>
</evidence>
<keyword evidence="13" id="KW-1185">Reference proteome</keyword>
<protein>
    <recommendedName>
        <fullName evidence="8">L-ornithine N(alpha)-acyltransferase</fullName>
        <ecNumber evidence="7">2.3.2.30</ecNumber>
    </recommendedName>
</protein>
<evidence type="ECO:0000256" key="1">
    <source>
        <dbReference type="ARBA" id="ARBA00005189"/>
    </source>
</evidence>
<keyword evidence="2" id="KW-0444">Lipid biosynthesis</keyword>
<comment type="catalytic activity">
    <reaction evidence="10">
        <text>a (3R)-hydroxyacyl-[ACP] + L-ornithine = a lyso-ornithine lipid + holo-[ACP] + H(+)</text>
        <dbReference type="Rhea" id="RHEA:20633"/>
        <dbReference type="Rhea" id="RHEA-COMP:9685"/>
        <dbReference type="Rhea" id="RHEA-COMP:9945"/>
        <dbReference type="ChEBI" id="CHEBI:15378"/>
        <dbReference type="ChEBI" id="CHEBI:46911"/>
        <dbReference type="ChEBI" id="CHEBI:64479"/>
        <dbReference type="ChEBI" id="CHEBI:78827"/>
        <dbReference type="ChEBI" id="CHEBI:138482"/>
        <dbReference type="EC" id="2.3.2.30"/>
    </reaction>
    <physiologicalReaction direction="left-to-right" evidence="10">
        <dbReference type="Rhea" id="RHEA:20634"/>
    </physiologicalReaction>
</comment>
<dbReference type="Pfam" id="PF13444">
    <property type="entry name" value="Acetyltransf_5"/>
    <property type="match status" value="1"/>
</dbReference>
<comment type="function">
    <text evidence="9">Catalyzes the first step in the biosynthesis of ornithine lipids, which are phosphorus-free membrane lipids. Catalyzes the 3-hydroxyacyl-acyl carrier protein-dependent acylation of ornithine to form lyso-ornithine lipid (LOL).</text>
</comment>
<proteinExistence type="inferred from homology"/>
<evidence type="ECO:0000256" key="2">
    <source>
        <dbReference type="ARBA" id="ARBA00022516"/>
    </source>
</evidence>
<evidence type="ECO:0000256" key="10">
    <source>
        <dbReference type="ARBA" id="ARBA00047785"/>
    </source>
</evidence>
<reference evidence="13" key="1">
    <citation type="journal article" date="2014" name="Environ. Microbiol.">
        <title>Comparative genomics of the marine bacterial genus Glaciecola reveals the high degree of genomic diversity and genomic characteristic for cold adaptation.</title>
        <authorList>
            <person name="Qin Q.L."/>
            <person name="Xie B.B."/>
            <person name="Yu Y."/>
            <person name="Shu Y.L."/>
            <person name="Rong J.C."/>
            <person name="Zhang Y.J."/>
            <person name="Zhao D.L."/>
            <person name="Chen X.L."/>
            <person name="Zhang X.Y."/>
            <person name="Chen B."/>
            <person name="Zhou B.C."/>
            <person name="Zhang Y.Z."/>
        </authorList>
    </citation>
    <scope>NUCLEOTIDE SEQUENCE [LARGE SCALE GENOMIC DNA]</scope>
    <source>
        <strain evidence="13">LMG 21857</strain>
    </source>
</reference>
<evidence type="ECO:0000256" key="8">
    <source>
        <dbReference type="ARBA" id="ARBA00039866"/>
    </source>
</evidence>
<dbReference type="EMBL" id="BAER01000001">
    <property type="protein sequence ID" value="GAC30944.1"/>
    <property type="molecule type" value="Genomic_DNA"/>
</dbReference>
<evidence type="ECO:0000259" key="11">
    <source>
        <dbReference type="Pfam" id="PF19576"/>
    </source>
</evidence>
<dbReference type="OrthoDB" id="1113830at2"/>
<keyword evidence="5" id="KW-0012">Acyltransferase</keyword>
<evidence type="ECO:0000256" key="4">
    <source>
        <dbReference type="ARBA" id="ARBA00023098"/>
    </source>
</evidence>